<proteinExistence type="predicted"/>
<protein>
    <submittedName>
        <fullName evidence="1">Uncharacterized protein</fullName>
    </submittedName>
</protein>
<dbReference type="Proteomes" id="UP000830395">
    <property type="component" value="Chromosome 5"/>
</dbReference>
<organism evidence="1 2">
    <name type="scientific">Pangasius djambal</name>
    <dbReference type="NCBI Taxonomy" id="1691987"/>
    <lineage>
        <taxon>Eukaryota</taxon>
        <taxon>Metazoa</taxon>
        <taxon>Chordata</taxon>
        <taxon>Craniata</taxon>
        <taxon>Vertebrata</taxon>
        <taxon>Euteleostomi</taxon>
        <taxon>Actinopterygii</taxon>
        <taxon>Neopterygii</taxon>
        <taxon>Teleostei</taxon>
        <taxon>Ostariophysi</taxon>
        <taxon>Siluriformes</taxon>
        <taxon>Pangasiidae</taxon>
        <taxon>Pangasius</taxon>
    </lineage>
</organism>
<name>A0ACC5Y9J8_9TELE</name>
<keyword evidence="2" id="KW-1185">Reference proteome</keyword>
<reference evidence="1" key="1">
    <citation type="submission" date="2020-02" db="EMBL/GenBank/DDBJ databases">
        <title>Genome sequencing of the panga catfish, Pangasius djambal.</title>
        <authorList>
            <person name="Wen M."/>
            <person name="Zahm M."/>
            <person name="Roques C."/>
            <person name="Cabau C."/>
            <person name="Klopp C."/>
            <person name="Donnadieu C."/>
            <person name="Jouanno E."/>
            <person name="Avarre J.-C."/>
            <person name="Campet M."/>
            <person name="Ha T."/>
            <person name="Dugue R."/>
            <person name="Lampietro C."/>
            <person name="Louis A."/>
            <person name="Herpin A."/>
            <person name="Echchiki A."/>
            <person name="Berthelot C."/>
            <person name="Parey E."/>
            <person name="Roest-Crollius H."/>
            <person name="Braasch I."/>
            <person name="Postlethwait J.H."/>
            <person name="Bobe J."/>
            <person name="Montfort J."/>
            <person name="Bouchez O."/>
            <person name="Begum T."/>
            <person name="Schartl M."/>
            <person name="Gustiano R."/>
            <person name="Guiguen Y."/>
        </authorList>
    </citation>
    <scope>NUCLEOTIDE SEQUENCE</scope>
    <source>
        <strain evidence="1">Pdj_M5554</strain>
    </source>
</reference>
<accession>A0ACC5Y9J8</accession>
<comment type="caution">
    <text evidence="1">The sequence shown here is derived from an EMBL/GenBank/DDBJ whole genome shotgun (WGS) entry which is preliminary data.</text>
</comment>
<evidence type="ECO:0000313" key="1">
    <source>
        <dbReference type="EMBL" id="MCJ8732227.1"/>
    </source>
</evidence>
<sequence length="389" mass="44778">PFLNVCVLYLFSKLFAQQPSKDQQLSDAKEELERWKNFVEVADTEKSRLLLEKMDTDEAKKKAQQETTNVLSAEEELTARFSKTMKDIQVEINNITKAKQDLQKKLQHYKEQLKSKKAEMDNLQQRFKIKAQIPEKRMKFTHTELNEEDESDEQEHADQDIRAVFTIIQRPSFLLKGGEALITFEEEKVASQILRLPKCTVACDKTRSEVKPGTLTLEPSAKFEVHIRVSKRTIEFSDAVACLPEERMRDRLELGFSKPSRGGGEVERMEYDMKTGAGHVTFLNTGVAENLTHRGNFYIDTINEMEVSVAPLYDYQLKKFQTFSGVPQRTILLRGIQDVSDEEDMQDHLEIHFQKPSNYGGEVESIKYISSGKKLRAFFSEDCAEVEAQ</sequence>
<feature type="non-terminal residue" evidence="1">
    <location>
        <position position="1"/>
    </location>
</feature>
<gene>
    <name evidence="1" type="ORF">PDJAM_G00208870</name>
</gene>
<evidence type="ECO:0000313" key="2">
    <source>
        <dbReference type="Proteomes" id="UP000830395"/>
    </source>
</evidence>
<dbReference type="EMBL" id="CM040979">
    <property type="protein sequence ID" value="MCJ8732227.1"/>
    <property type="molecule type" value="Genomic_DNA"/>
</dbReference>